<dbReference type="InterPro" id="IPR028978">
    <property type="entry name" value="Chorismate_lyase_/UTRA_dom_sf"/>
</dbReference>
<evidence type="ECO:0000313" key="5">
    <source>
        <dbReference type="EMBL" id="GAA2012530.1"/>
    </source>
</evidence>
<accession>A0ABN2TKE3</accession>
<dbReference type="InterPro" id="IPR011663">
    <property type="entry name" value="UTRA"/>
</dbReference>
<organism evidence="5 6">
    <name type="scientific">Brevibacterium samyangense</name>
    <dbReference type="NCBI Taxonomy" id="366888"/>
    <lineage>
        <taxon>Bacteria</taxon>
        <taxon>Bacillati</taxon>
        <taxon>Actinomycetota</taxon>
        <taxon>Actinomycetes</taxon>
        <taxon>Micrococcales</taxon>
        <taxon>Brevibacteriaceae</taxon>
        <taxon>Brevibacterium</taxon>
    </lineage>
</organism>
<evidence type="ECO:0000256" key="1">
    <source>
        <dbReference type="ARBA" id="ARBA00023015"/>
    </source>
</evidence>
<dbReference type="Gene3D" id="1.10.10.10">
    <property type="entry name" value="Winged helix-like DNA-binding domain superfamily/Winged helix DNA-binding domain"/>
    <property type="match status" value="1"/>
</dbReference>
<dbReference type="SUPFAM" id="SSF46785">
    <property type="entry name" value="Winged helix' DNA-binding domain"/>
    <property type="match status" value="1"/>
</dbReference>
<dbReference type="Pfam" id="PF07702">
    <property type="entry name" value="UTRA"/>
    <property type="match status" value="1"/>
</dbReference>
<comment type="caution">
    <text evidence="5">The sequence shown here is derived from an EMBL/GenBank/DDBJ whole genome shotgun (WGS) entry which is preliminary data.</text>
</comment>
<reference evidence="5 6" key="1">
    <citation type="journal article" date="2019" name="Int. J. Syst. Evol. Microbiol.">
        <title>The Global Catalogue of Microorganisms (GCM) 10K type strain sequencing project: providing services to taxonomists for standard genome sequencing and annotation.</title>
        <authorList>
            <consortium name="The Broad Institute Genomics Platform"/>
            <consortium name="The Broad Institute Genome Sequencing Center for Infectious Disease"/>
            <person name="Wu L."/>
            <person name="Ma J."/>
        </authorList>
    </citation>
    <scope>NUCLEOTIDE SEQUENCE [LARGE SCALE GENOMIC DNA]</scope>
    <source>
        <strain evidence="5 6">JCM 14546</strain>
    </source>
</reference>
<keyword evidence="3" id="KW-0804">Transcription</keyword>
<dbReference type="Pfam" id="PF00392">
    <property type="entry name" value="GntR"/>
    <property type="match status" value="1"/>
</dbReference>
<dbReference type="InterPro" id="IPR050679">
    <property type="entry name" value="Bact_HTH_transcr_reg"/>
</dbReference>
<evidence type="ECO:0000313" key="6">
    <source>
        <dbReference type="Proteomes" id="UP001500755"/>
    </source>
</evidence>
<dbReference type="InterPro" id="IPR036390">
    <property type="entry name" value="WH_DNA-bd_sf"/>
</dbReference>
<dbReference type="SUPFAM" id="SSF64288">
    <property type="entry name" value="Chorismate lyase-like"/>
    <property type="match status" value="1"/>
</dbReference>
<dbReference type="Gene3D" id="3.40.1410.10">
    <property type="entry name" value="Chorismate lyase-like"/>
    <property type="match status" value="1"/>
</dbReference>
<dbReference type="SMART" id="SM00345">
    <property type="entry name" value="HTH_GNTR"/>
    <property type="match status" value="1"/>
</dbReference>
<keyword evidence="1" id="KW-0805">Transcription regulation</keyword>
<dbReference type="PANTHER" id="PTHR44846:SF1">
    <property type="entry name" value="MANNOSYL-D-GLYCERATE TRANSPORT_METABOLISM SYSTEM REPRESSOR MNGR-RELATED"/>
    <property type="match status" value="1"/>
</dbReference>
<sequence>MTRTLRSDGRLPLHVRVGDDLVDRIAAGEWSPRTPLPPERSLAEEYGISVGTMRKVLSDLVAAGRLVREQGRGTYVRRADFSTSFLRFLRHGDPSGPLPTGHVLERTVTTAEAPVAEALDLPSGAPIVRLHRERRLGDRVLALEDIALPADRFAPLADLPVEDFADLLYPQYEELCAQTVTTASEVMTITTATADEARALGVDRDAPLVRIERLARDVRGDALEHRISRTPAADFTYRMEIQ</sequence>
<evidence type="ECO:0000256" key="3">
    <source>
        <dbReference type="ARBA" id="ARBA00023163"/>
    </source>
</evidence>
<keyword evidence="6" id="KW-1185">Reference proteome</keyword>
<proteinExistence type="predicted"/>
<dbReference type="PANTHER" id="PTHR44846">
    <property type="entry name" value="MANNOSYL-D-GLYCERATE TRANSPORT/METABOLISM SYSTEM REPRESSOR MNGR-RELATED"/>
    <property type="match status" value="1"/>
</dbReference>
<gene>
    <name evidence="5" type="ORF">GCM10009755_25070</name>
</gene>
<keyword evidence="2" id="KW-0238">DNA-binding</keyword>
<evidence type="ECO:0000256" key="2">
    <source>
        <dbReference type="ARBA" id="ARBA00023125"/>
    </source>
</evidence>
<dbReference type="InterPro" id="IPR000524">
    <property type="entry name" value="Tscrpt_reg_HTH_GntR"/>
</dbReference>
<dbReference type="InterPro" id="IPR036388">
    <property type="entry name" value="WH-like_DNA-bd_sf"/>
</dbReference>
<dbReference type="EMBL" id="BAAANO010000025">
    <property type="protein sequence ID" value="GAA2012530.1"/>
    <property type="molecule type" value="Genomic_DNA"/>
</dbReference>
<feature type="domain" description="HTH gntR-type" evidence="4">
    <location>
        <begin position="11"/>
        <end position="79"/>
    </location>
</feature>
<dbReference type="SMART" id="SM00866">
    <property type="entry name" value="UTRA"/>
    <property type="match status" value="1"/>
</dbReference>
<dbReference type="PROSITE" id="PS50949">
    <property type="entry name" value="HTH_GNTR"/>
    <property type="match status" value="1"/>
</dbReference>
<evidence type="ECO:0000259" key="4">
    <source>
        <dbReference type="PROSITE" id="PS50949"/>
    </source>
</evidence>
<protein>
    <submittedName>
        <fullName evidence="5">GntR family transcriptional regulator</fullName>
    </submittedName>
</protein>
<dbReference type="Proteomes" id="UP001500755">
    <property type="component" value="Unassembled WGS sequence"/>
</dbReference>
<name>A0ABN2TKE3_9MICO</name>
<dbReference type="CDD" id="cd07377">
    <property type="entry name" value="WHTH_GntR"/>
    <property type="match status" value="1"/>
</dbReference>
<dbReference type="RefSeq" id="WP_344310190.1">
    <property type="nucleotide sequence ID" value="NZ_BAAANO010000025.1"/>
</dbReference>